<dbReference type="RefSeq" id="WP_345692916.1">
    <property type="nucleotide sequence ID" value="NZ_BAABIT010000001.1"/>
</dbReference>
<keyword evidence="2" id="KW-1185">Reference proteome</keyword>
<comment type="caution">
    <text evidence="1">The sequence shown here is derived from an EMBL/GenBank/DDBJ whole genome shotgun (WGS) entry which is preliminary data.</text>
</comment>
<evidence type="ECO:0000313" key="1">
    <source>
        <dbReference type="EMBL" id="MFC5025333.1"/>
    </source>
</evidence>
<organism evidence="1 2">
    <name type="scientific">Streptomyces coeruleoprunus</name>
    <dbReference type="NCBI Taxonomy" id="285563"/>
    <lineage>
        <taxon>Bacteria</taxon>
        <taxon>Bacillati</taxon>
        <taxon>Actinomycetota</taxon>
        <taxon>Actinomycetes</taxon>
        <taxon>Kitasatosporales</taxon>
        <taxon>Streptomycetaceae</taxon>
        <taxon>Streptomyces</taxon>
    </lineage>
</organism>
<reference evidence="2" key="1">
    <citation type="journal article" date="2019" name="Int. J. Syst. Evol. Microbiol.">
        <title>The Global Catalogue of Microorganisms (GCM) 10K type strain sequencing project: providing services to taxonomists for standard genome sequencing and annotation.</title>
        <authorList>
            <consortium name="The Broad Institute Genomics Platform"/>
            <consortium name="The Broad Institute Genome Sequencing Center for Infectious Disease"/>
            <person name="Wu L."/>
            <person name="Ma J."/>
        </authorList>
    </citation>
    <scope>NUCLEOTIDE SEQUENCE [LARGE SCALE GENOMIC DNA]</scope>
    <source>
        <strain evidence="2">CGMCC 4.1648</strain>
    </source>
</reference>
<dbReference type="Proteomes" id="UP001595829">
    <property type="component" value="Unassembled WGS sequence"/>
</dbReference>
<sequence length="365" mass="39302">MSITGDTGDADAMRNAGDIRIDAALLGTTEAPGGVGVIAGGRLTVRTDGRLEVHDREAFLAGERAPVAALDLPPAARATAAPDGGFVVAEASRVRAVAADGTLRWELPHDTWHGGHRPPRAPGAPAVSPCGRLVAAAVPTLLPEEDTDRAVLVYDETPRRGYAQDRLLLLDAATGDVRAQRPVAAVSGAIVLDWREDGAVLGASFWTAWYSWASYWLDPADEGLRALGGTGFHDVAGFVPGSTRLVTMRRAQYMSLDDDRYELALHDVLDAARTVTLDLNELSWDEENDDFEDAYVLDATHVLVTADWVPRQGALEPTHWLFDAGTLRPLGRLRYPRPVSQEVTALGDGTWLTRDGDVLHHWGLG</sequence>
<protein>
    <submittedName>
        <fullName evidence="1">Uncharacterized protein</fullName>
    </submittedName>
</protein>
<proteinExistence type="predicted"/>
<name>A0ABV9XMC7_9ACTN</name>
<accession>A0ABV9XMC7</accession>
<dbReference type="SUPFAM" id="SSF50969">
    <property type="entry name" value="YVTN repeat-like/Quinoprotein amine dehydrogenase"/>
    <property type="match status" value="1"/>
</dbReference>
<gene>
    <name evidence="1" type="ORF">ACFPM3_24720</name>
</gene>
<dbReference type="EMBL" id="JBHSJD010000020">
    <property type="protein sequence ID" value="MFC5025333.1"/>
    <property type="molecule type" value="Genomic_DNA"/>
</dbReference>
<dbReference type="InterPro" id="IPR011044">
    <property type="entry name" value="Quino_amine_DH_bsu"/>
</dbReference>
<evidence type="ECO:0000313" key="2">
    <source>
        <dbReference type="Proteomes" id="UP001595829"/>
    </source>
</evidence>